<reference evidence="2" key="1">
    <citation type="journal article" date="2023" name="Mol. Phylogenet. Evol.">
        <title>Genome-scale phylogeny and comparative genomics of the fungal order Sordariales.</title>
        <authorList>
            <person name="Hensen N."/>
            <person name="Bonometti L."/>
            <person name="Westerberg I."/>
            <person name="Brannstrom I.O."/>
            <person name="Guillou S."/>
            <person name="Cros-Aarteil S."/>
            <person name="Calhoun S."/>
            <person name="Haridas S."/>
            <person name="Kuo A."/>
            <person name="Mondo S."/>
            <person name="Pangilinan J."/>
            <person name="Riley R."/>
            <person name="LaButti K."/>
            <person name="Andreopoulos B."/>
            <person name="Lipzen A."/>
            <person name="Chen C."/>
            <person name="Yan M."/>
            <person name="Daum C."/>
            <person name="Ng V."/>
            <person name="Clum A."/>
            <person name="Steindorff A."/>
            <person name="Ohm R.A."/>
            <person name="Martin F."/>
            <person name="Silar P."/>
            <person name="Natvig D.O."/>
            <person name="Lalanne C."/>
            <person name="Gautier V."/>
            <person name="Ament-Velasquez S.L."/>
            <person name="Kruys A."/>
            <person name="Hutchinson M.I."/>
            <person name="Powell A.J."/>
            <person name="Barry K."/>
            <person name="Miller A.N."/>
            <person name="Grigoriev I.V."/>
            <person name="Debuchy R."/>
            <person name="Gladieux P."/>
            <person name="Hiltunen Thoren M."/>
            <person name="Johannesson H."/>
        </authorList>
    </citation>
    <scope>NUCLEOTIDE SEQUENCE</scope>
    <source>
        <strain evidence="2">CBS 757.83</strain>
    </source>
</reference>
<accession>A0AAN6Q2U0</accession>
<organism evidence="2 3">
    <name type="scientific">Parathielavia hyrcaniae</name>
    <dbReference type="NCBI Taxonomy" id="113614"/>
    <lineage>
        <taxon>Eukaryota</taxon>
        <taxon>Fungi</taxon>
        <taxon>Dikarya</taxon>
        <taxon>Ascomycota</taxon>
        <taxon>Pezizomycotina</taxon>
        <taxon>Sordariomycetes</taxon>
        <taxon>Sordariomycetidae</taxon>
        <taxon>Sordariales</taxon>
        <taxon>Chaetomiaceae</taxon>
        <taxon>Parathielavia</taxon>
    </lineage>
</organism>
<proteinExistence type="predicted"/>
<reference evidence="2" key="2">
    <citation type="submission" date="2023-05" db="EMBL/GenBank/DDBJ databases">
        <authorList>
            <consortium name="Lawrence Berkeley National Laboratory"/>
            <person name="Steindorff A."/>
            <person name="Hensen N."/>
            <person name="Bonometti L."/>
            <person name="Westerberg I."/>
            <person name="Brannstrom I.O."/>
            <person name="Guillou S."/>
            <person name="Cros-Aarteil S."/>
            <person name="Calhoun S."/>
            <person name="Haridas S."/>
            <person name="Kuo A."/>
            <person name="Mondo S."/>
            <person name="Pangilinan J."/>
            <person name="Riley R."/>
            <person name="Labutti K."/>
            <person name="Andreopoulos B."/>
            <person name="Lipzen A."/>
            <person name="Chen C."/>
            <person name="Yanf M."/>
            <person name="Daum C."/>
            <person name="Ng V."/>
            <person name="Clum A."/>
            <person name="Ohm R."/>
            <person name="Martin F."/>
            <person name="Silar P."/>
            <person name="Natvig D."/>
            <person name="Lalanne C."/>
            <person name="Gautier V."/>
            <person name="Ament-Velasquez S.L."/>
            <person name="Kruys A."/>
            <person name="Hutchinson M.I."/>
            <person name="Powell A.J."/>
            <person name="Barry K."/>
            <person name="Miller A.N."/>
            <person name="Grigoriev I.V."/>
            <person name="Debuchy R."/>
            <person name="Gladieux P."/>
            <person name="Thoren M.H."/>
            <person name="Johannesson H."/>
        </authorList>
    </citation>
    <scope>NUCLEOTIDE SEQUENCE</scope>
    <source>
        <strain evidence="2">CBS 757.83</strain>
    </source>
</reference>
<gene>
    <name evidence="2" type="ORF">N658DRAFT_495258</name>
</gene>
<evidence type="ECO:0000313" key="3">
    <source>
        <dbReference type="Proteomes" id="UP001305647"/>
    </source>
</evidence>
<dbReference type="AlphaFoldDB" id="A0AAN6Q2U0"/>
<feature type="compositionally biased region" description="Low complexity" evidence="1">
    <location>
        <begin position="115"/>
        <end position="132"/>
    </location>
</feature>
<keyword evidence="3" id="KW-1185">Reference proteome</keyword>
<dbReference type="EMBL" id="MU863631">
    <property type="protein sequence ID" value="KAK4102549.1"/>
    <property type="molecule type" value="Genomic_DNA"/>
</dbReference>
<feature type="region of interest" description="Disordered" evidence="1">
    <location>
        <begin position="94"/>
        <end position="132"/>
    </location>
</feature>
<feature type="compositionally biased region" description="Polar residues" evidence="1">
    <location>
        <begin position="94"/>
        <end position="106"/>
    </location>
</feature>
<protein>
    <submittedName>
        <fullName evidence="2">Uncharacterized protein</fullName>
    </submittedName>
</protein>
<dbReference type="Proteomes" id="UP001305647">
    <property type="component" value="Unassembled WGS sequence"/>
</dbReference>
<sequence length="132" mass="13523">MNPNPKSPSAFSASSSSTCRATDRPSGNLGSTYNLDRFLNQDMCDDATLYGRVQEYDLHPHPGASLPFYETKAANTIGGLKPIVAGSAGTASQVQKAANHIRPSTQAPGSPPGGRPSAAAASHQPAGSANAE</sequence>
<name>A0AAN6Q2U0_9PEZI</name>
<evidence type="ECO:0000256" key="1">
    <source>
        <dbReference type="SAM" id="MobiDB-lite"/>
    </source>
</evidence>
<feature type="compositionally biased region" description="Low complexity" evidence="1">
    <location>
        <begin position="7"/>
        <end position="17"/>
    </location>
</feature>
<feature type="region of interest" description="Disordered" evidence="1">
    <location>
        <begin position="1"/>
        <end position="34"/>
    </location>
</feature>
<comment type="caution">
    <text evidence="2">The sequence shown here is derived from an EMBL/GenBank/DDBJ whole genome shotgun (WGS) entry which is preliminary data.</text>
</comment>
<evidence type="ECO:0000313" key="2">
    <source>
        <dbReference type="EMBL" id="KAK4102549.1"/>
    </source>
</evidence>